<protein>
    <submittedName>
        <fullName evidence="7">IS21 family transposase</fullName>
    </submittedName>
</protein>
<evidence type="ECO:0000256" key="1">
    <source>
        <dbReference type="ARBA" id="ARBA00009277"/>
    </source>
</evidence>
<organism evidence="7 8">
    <name type="scientific">Salinibacillus aidingensis</name>
    <dbReference type="NCBI Taxonomy" id="237684"/>
    <lineage>
        <taxon>Bacteria</taxon>
        <taxon>Bacillati</taxon>
        <taxon>Bacillota</taxon>
        <taxon>Bacilli</taxon>
        <taxon>Bacillales</taxon>
        <taxon>Bacillaceae</taxon>
        <taxon>Salinibacillus</taxon>
    </lineage>
</organism>
<dbReference type="SUPFAM" id="SSF53098">
    <property type="entry name" value="Ribonuclease H-like"/>
    <property type="match status" value="1"/>
</dbReference>
<dbReference type="Gene3D" id="3.30.420.10">
    <property type="entry name" value="Ribonuclease H-like superfamily/Ribonuclease H"/>
    <property type="match status" value="1"/>
</dbReference>
<feature type="domain" description="HTH IS21-type" evidence="5">
    <location>
        <begin position="1"/>
        <end position="66"/>
    </location>
</feature>
<dbReference type="NCBIfam" id="NF033546">
    <property type="entry name" value="transpos_IS21"/>
    <property type="match status" value="1"/>
</dbReference>
<evidence type="ECO:0000259" key="6">
    <source>
        <dbReference type="PROSITE" id="PS50994"/>
    </source>
</evidence>
<accession>A0ABP3LNS3</accession>
<keyword evidence="2" id="KW-0815">Transposition</keyword>
<sequence>MSYVEIHRLYSEGFSKSKIAKKLGISRNRVIDYLRMNPDEFEEFVNSLRVRGKKLDPYQAHIIAWLQEHPDLTAAQIHDWLEEKLEVKGVSENTVRNYVNELRDKYYIPKVKTQRIYSAVPELPMGLQAQVDFGQTVVEGSQKVKHRLYFIAFILSHSRYKYVEWLDRPFRTTDVIHMHENAFQYFGGIPQEMVYDQDALLAVNENAGDLIMTAEFTKYHQARQFRIYLCKKSDPESKGKVEQVVKFVKNNFSNHRTFHNIDDWNASCLAWLTRTGNYKVHHNIKKRPVEVHALEKPHLRQISNTYYLFDNIHKPSITRTVDKNNIIRYGGNRYSVPKGTYRSGSENKVYVIEKEGCLYIRFKEAGKIIAQHEISPKKGKIITDPEHRNKNTGKRDLLIHEIEDYFPDKTSIKWFIGVLKDRYPRHLVDQLKVIQHSIKSYPKEAEEAIEKIKQMNMTSANDYRDVIKSLAIEKEKRLRSSPQNVQPNEKYKSIVAPERSTDVYLEVLSGGK</sequence>
<dbReference type="RefSeq" id="WP_343844050.1">
    <property type="nucleotide sequence ID" value="NZ_BAAADO010000012.1"/>
</dbReference>
<dbReference type="PANTHER" id="PTHR35004">
    <property type="entry name" value="TRANSPOSASE RV3428C-RELATED"/>
    <property type="match status" value="1"/>
</dbReference>
<reference evidence="8" key="1">
    <citation type="journal article" date="2019" name="Int. J. Syst. Evol. Microbiol.">
        <title>The Global Catalogue of Microorganisms (GCM) 10K type strain sequencing project: providing services to taxonomists for standard genome sequencing and annotation.</title>
        <authorList>
            <consortium name="The Broad Institute Genomics Platform"/>
            <consortium name="The Broad Institute Genome Sequencing Center for Infectious Disease"/>
            <person name="Wu L."/>
            <person name="Ma J."/>
        </authorList>
    </citation>
    <scope>NUCLEOTIDE SEQUENCE [LARGE SCALE GENOMIC DNA]</scope>
    <source>
        <strain evidence="8">JCM 12389</strain>
    </source>
</reference>
<dbReference type="PROSITE" id="PS50994">
    <property type="entry name" value="INTEGRASE"/>
    <property type="match status" value="1"/>
</dbReference>
<dbReference type="InterPro" id="IPR001584">
    <property type="entry name" value="Integrase_cat-core"/>
</dbReference>
<dbReference type="Proteomes" id="UP001500880">
    <property type="component" value="Unassembled WGS sequence"/>
</dbReference>
<dbReference type="InterPro" id="IPR036397">
    <property type="entry name" value="RNaseH_sf"/>
</dbReference>
<dbReference type="PANTHER" id="PTHR35004:SF6">
    <property type="entry name" value="TRANSPOSASE"/>
    <property type="match status" value="1"/>
</dbReference>
<dbReference type="Gene3D" id="1.10.10.60">
    <property type="entry name" value="Homeodomain-like"/>
    <property type="match status" value="1"/>
</dbReference>
<evidence type="ECO:0000256" key="4">
    <source>
        <dbReference type="ARBA" id="ARBA00023172"/>
    </source>
</evidence>
<dbReference type="SUPFAM" id="SSF46689">
    <property type="entry name" value="Homeodomain-like"/>
    <property type="match status" value="1"/>
</dbReference>
<evidence type="ECO:0000313" key="8">
    <source>
        <dbReference type="Proteomes" id="UP001500880"/>
    </source>
</evidence>
<evidence type="ECO:0000259" key="5">
    <source>
        <dbReference type="PROSITE" id="PS50531"/>
    </source>
</evidence>
<comment type="caution">
    <text evidence="7">The sequence shown here is derived from an EMBL/GenBank/DDBJ whole genome shotgun (WGS) entry which is preliminary data.</text>
</comment>
<keyword evidence="3" id="KW-0238">DNA-binding</keyword>
<proteinExistence type="inferred from homology"/>
<dbReference type="EMBL" id="BAAADO010000012">
    <property type="protein sequence ID" value="GAA0504471.1"/>
    <property type="molecule type" value="Genomic_DNA"/>
</dbReference>
<name>A0ABP3LNS3_9BACI</name>
<gene>
    <name evidence="7" type="primary">istA_2</name>
    <name evidence="7" type="ORF">GCM10008986_35020</name>
</gene>
<dbReference type="InterPro" id="IPR009057">
    <property type="entry name" value="Homeodomain-like_sf"/>
</dbReference>
<dbReference type="InterPro" id="IPR012337">
    <property type="entry name" value="RNaseH-like_sf"/>
</dbReference>
<keyword evidence="4" id="KW-0233">DNA recombination</keyword>
<dbReference type="PROSITE" id="PS50531">
    <property type="entry name" value="HTH_IS21"/>
    <property type="match status" value="1"/>
</dbReference>
<dbReference type="InterPro" id="IPR017894">
    <property type="entry name" value="HTH_IS21_transposase_type"/>
</dbReference>
<feature type="domain" description="Integrase catalytic" evidence="6">
    <location>
        <begin position="120"/>
        <end position="296"/>
    </location>
</feature>
<keyword evidence="8" id="KW-1185">Reference proteome</keyword>
<evidence type="ECO:0000313" key="7">
    <source>
        <dbReference type="EMBL" id="GAA0504471.1"/>
    </source>
</evidence>
<evidence type="ECO:0000256" key="3">
    <source>
        <dbReference type="ARBA" id="ARBA00023125"/>
    </source>
</evidence>
<comment type="similarity">
    <text evidence="1">Belongs to the transposase IS21/IS408/IS1162 family.</text>
</comment>
<evidence type="ECO:0000256" key="2">
    <source>
        <dbReference type="ARBA" id="ARBA00022578"/>
    </source>
</evidence>